<dbReference type="GO" id="GO:0020037">
    <property type="term" value="F:heme binding"/>
    <property type="evidence" value="ECO:0007669"/>
    <property type="project" value="InterPro"/>
</dbReference>
<evidence type="ECO:0000313" key="2">
    <source>
        <dbReference type="Proteomes" id="UP000247346"/>
    </source>
</evidence>
<dbReference type="InterPro" id="IPR010980">
    <property type="entry name" value="Cyt_c/b562"/>
</dbReference>
<proteinExistence type="predicted"/>
<dbReference type="STRING" id="56458.SB85_03755"/>
<dbReference type="EMBL" id="MDEK01000003">
    <property type="protein sequence ID" value="PPU84423.1"/>
    <property type="molecule type" value="Genomic_DNA"/>
</dbReference>
<evidence type="ECO:0008006" key="3">
    <source>
        <dbReference type="Google" id="ProtNLM"/>
    </source>
</evidence>
<protein>
    <recommendedName>
        <fullName evidence="3">Cytochrome C</fullName>
    </recommendedName>
</protein>
<gene>
    <name evidence="1" type="ORF">XsacCFBP4641_04990</name>
</gene>
<accession>A0A2P5Z7T7</accession>
<dbReference type="Gene3D" id="1.20.120.10">
    <property type="entry name" value="Cytochrome c/b562"/>
    <property type="match status" value="1"/>
</dbReference>
<sequence>MAKPPSSPPTSASRYLFVLLAGLLLGLVLTVMALRAVQARQDPFPRSLMQVMGKQLALLERDAAHRQCSGAGPQARLRTLRLLGDELGTAFPDLADDSRFREHADALRASVEATLAQPPADCAALAQARQQIDERCDACHRDFR</sequence>
<comment type="caution">
    <text evidence="1">The sequence shown here is derived from an EMBL/GenBank/DDBJ whole genome shotgun (WGS) entry which is preliminary data.</text>
</comment>
<evidence type="ECO:0000313" key="1">
    <source>
        <dbReference type="EMBL" id="PPU84423.1"/>
    </source>
</evidence>
<reference evidence="1 2" key="1">
    <citation type="submission" date="2016-08" db="EMBL/GenBank/DDBJ databases">
        <authorList>
            <person name="Seilhamer J.J."/>
        </authorList>
    </citation>
    <scope>NUCLEOTIDE SEQUENCE [LARGE SCALE GENOMIC DNA]</scope>
    <source>
        <strain evidence="1 2">CFBP4641</strain>
    </source>
</reference>
<dbReference type="RefSeq" id="WP_029562317.1">
    <property type="nucleotide sequence ID" value="NZ_CP132343.1"/>
</dbReference>
<dbReference type="GO" id="GO:0009055">
    <property type="term" value="F:electron transfer activity"/>
    <property type="evidence" value="ECO:0007669"/>
    <property type="project" value="InterPro"/>
</dbReference>
<organism evidence="1 2">
    <name type="scientific">Xanthomonas sacchari</name>
    <dbReference type="NCBI Taxonomy" id="56458"/>
    <lineage>
        <taxon>Bacteria</taxon>
        <taxon>Pseudomonadati</taxon>
        <taxon>Pseudomonadota</taxon>
        <taxon>Gammaproteobacteria</taxon>
        <taxon>Lysobacterales</taxon>
        <taxon>Lysobacteraceae</taxon>
        <taxon>Xanthomonas</taxon>
    </lineage>
</organism>
<name>A0A2P5Z7T7_9XANT</name>
<dbReference type="SUPFAM" id="SSF47175">
    <property type="entry name" value="Cytochromes"/>
    <property type="match status" value="1"/>
</dbReference>
<dbReference type="Proteomes" id="UP000247346">
    <property type="component" value="Unassembled WGS sequence"/>
</dbReference>
<dbReference type="GeneID" id="93879505"/>
<dbReference type="GO" id="GO:0022900">
    <property type="term" value="P:electron transport chain"/>
    <property type="evidence" value="ECO:0007669"/>
    <property type="project" value="InterPro"/>
</dbReference>
<dbReference type="PROSITE" id="PS51009">
    <property type="entry name" value="CYTCII"/>
    <property type="match status" value="1"/>
</dbReference>
<dbReference type="OrthoDB" id="5984407at2"/>
<dbReference type="InterPro" id="IPR002321">
    <property type="entry name" value="Cyt_c_II"/>
</dbReference>
<dbReference type="AlphaFoldDB" id="A0A2P5Z7T7"/>
<dbReference type="GO" id="GO:0005506">
    <property type="term" value="F:iron ion binding"/>
    <property type="evidence" value="ECO:0007669"/>
    <property type="project" value="InterPro"/>
</dbReference>